<name>A0AAE1TE89_9FABA</name>
<organism evidence="3 4">
    <name type="scientific">Acacia crassicarpa</name>
    <name type="common">northern wattle</name>
    <dbReference type="NCBI Taxonomy" id="499986"/>
    <lineage>
        <taxon>Eukaryota</taxon>
        <taxon>Viridiplantae</taxon>
        <taxon>Streptophyta</taxon>
        <taxon>Embryophyta</taxon>
        <taxon>Tracheophyta</taxon>
        <taxon>Spermatophyta</taxon>
        <taxon>Magnoliopsida</taxon>
        <taxon>eudicotyledons</taxon>
        <taxon>Gunneridae</taxon>
        <taxon>Pentapetalae</taxon>
        <taxon>rosids</taxon>
        <taxon>fabids</taxon>
        <taxon>Fabales</taxon>
        <taxon>Fabaceae</taxon>
        <taxon>Caesalpinioideae</taxon>
        <taxon>mimosoid clade</taxon>
        <taxon>Acacieae</taxon>
        <taxon>Acacia</taxon>
    </lineage>
</organism>
<feature type="compositionally biased region" description="Low complexity" evidence="1">
    <location>
        <begin position="71"/>
        <end position="86"/>
    </location>
</feature>
<keyword evidence="4" id="KW-1185">Reference proteome</keyword>
<dbReference type="GO" id="GO:0005737">
    <property type="term" value="C:cytoplasm"/>
    <property type="evidence" value="ECO:0007669"/>
    <property type="project" value="TreeGrafter"/>
</dbReference>
<dbReference type="AlphaFoldDB" id="A0AAE1TE89"/>
<feature type="region of interest" description="Disordered" evidence="1">
    <location>
        <begin position="62"/>
        <end position="86"/>
    </location>
</feature>
<comment type="caution">
    <text evidence="3">The sequence shown here is derived from an EMBL/GenBank/DDBJ whole genome shotgun (WGS) entry which is preliminary data.</text>
</comment>
<proteinExistence type="predicted"/>
<evidence type="ECO:0000313" key="3">
    <source>
        <dbReference type="EMBL" id="KAK4280550.1"/>
    </source>
</evidence>
<dbReference type="InterPro" id="IPR057954">
    <property type="entry name" value="SET_TTL12"/>
</dbReference>
<dbReference type="PANTHER" id="PTHR46088">
    <property type="entry name" value="TUBULIN--TYROSINE LIGASE-LIKE PROTEIN 12"/>
    <property type="match status" value="1"/>
</dbReference>
<gene>
    <name evidence="3" type="ORF">QN277_012163</name>
</gene>
<dbReference type="Proteomes" id="UP001293593">
    <property type="component" value="Unassembled WGS sequence"/>
</dbReference>
<sequence>MWQYLMKYRLADEEKIDKTSVWYVMDELGSSLRHSDKPNFRLAPFLFMPKGTLASVMRIQTQNPDSTTATRSISCRRSFSSSFSSN</sequence>
<accession>A0AAE1TE89</accession>
<dbReference type="Pfam" id="PF25556">
    <property type="entry name" value="SET_TTL"/>
    <property type="match status" value="1"/>
</dbReference>
<dbReference type="InterPro" id="IPR027749">
    <property type="entry name" value="TTLL12"/>
</dbReference>
<evidence type="ECO:0000256" key="1">
    <source>
        <dbReference type="SAM" id="MobiDB-lite"/>
    </source>
</evidence>
<dbReference type="EMBL" id="JAWXYG010000002">
    <property type="protein sequence ID" value="KAK4280550.1"/>
    <property type="molecule type" value="Genomic_DNA"/>
</dbReference>
<evidence type="ECO:0000259" key="2">
    <source>
        <dbReference type="Pfam" id="PF25556"/>
    </source>
</evidence>
<protein>
    <recommendedName>
        <fullName evidence="2">Tubulin--tyrosine ligase-like protein 12 SET-like domain-containing protein</fullName>
    </recommendedName>
</protein>
<reference evidence="3" key="1">
    <citation type="submission" date="2023-10" db="EMBL/GenBank/DDBJ databases">
        <title>Chromosome-level genome of the transformable northern wattle, Acacia crassicarpa.</title>
        <authorList>
            <person name="Massaro I."/>
            <person name="Sinha N.R."/>
            <person name="Poethig S."/>
            <person name="Leichty A.R."/>
        </authorList>
    </citation>
    <scope>NUCLEOTIDE SEQUENCE</scope>
    <source>
        <strain evidence="3">Acra3RX</strain>
        <tissue evidence="3">Leaf</tissue>
    </source>
</reference>
<dbReference type="PANTHER" id="PTHR46088:SF1">
    <property type="entry name" value="TUBULIN--TYROSINE LIGASE-LIKE PROTEIN 12"/>
    <property type="match status" value="1"/>
</dbReference>
<feature type="domain" description="Tubulin--tyrosine ligase-like protein 12 SET-like" evidence="2">
    <location>
        <begin position="1"/>
        <end position="59"/>
    </location>
</feature>
<evidence type="ECO:0000313" key="4">
    <source>
        <dbReference type="Proteomes" id="UP001293593"/>
    </source>
</evidence>